<gene>
    <name evidence="2" type="primary">LOC114344753</name>
</gene>
<proteinExistence type="predicted"/>
<dbReference type="InParanoid" id="A0A6P7H0Y3"/>
<dbReference type="InterPro" id="IPR018289">
    <property type="entry name" value="MULE_transposase_dom"/>
</dbReference>
<dbReference type="Gene3D" id="2.20.25.240">
    <property type="match status" value="2"/>
</dbReference>
<name>A0A6P7H0Y3_DIAVI</name>
<dbReference type="Pfam" id="PF10551">
    <property type="entry name" value="MULE"/>
    <property type="match status" value="1"/>
</dbReference>
<dbReference type="RefSeq" id="XP_028151378.1">
    <property type="nucleotide sequence ID" value="XM_028295577.1"/>
</dbReference>
<sequence length="511" mass="58449">MATYISTKRGQKKINLSRVLVSYRVRRTPNGRTYWTCGESCGGSAMTIGGGNDGEKVIIRRVHNHGPSHKIGPMTVQHKIREAASSSHYTPRDVVNTALEGISDDMNVHLPQLTSMQKMVRKVRRRNQIIPRVPHSFRELIIPNELRRTKTSIPQDFILSDTGIDDQNRIIIFGCTLDLTRLIQCDTWVVDGTFKSAPNLWYQLWIIHGVFHNKTLPFIYAFLPNKNERSYERSLIKIFEKIDIIRPGARPNTIVIDFEIKFKIKIKFAVVNTFRQLVPNIRVHGCFFHFCQAIWRKVQQLGLAQLYRDEQFFKTLIKSFCALSFVPPAEVSQVFELLETELIDSFGEDERCHSFIDYFITTWVGRTLPPRNPYYAIDMWNCNNITLEGLPRTTNSAESFHHAFNSMFSCQSTPNGRTYWTCGESCGGSAITIGDGNDGENVIIRRVHNHGPSHKIGPMTVQHKIREAASSSHYTPRDVVNTALEGISDDMNVHLPQLTSMQKMIWIPPKD</sequence>
<evidence type="ECO:0000259" key="1">
    <source>
        <dbReference type="Pfam" id="PF10551"/>
    </source>
</evidence>
<protein>
    <submittedName>
        <fullName evidence="2">Uncharacterized protein LOC114344753</fullName>
    </submittedName>
</protein>
<evidence type="ECO:0000313" key="2">
    <source>
        <dbReference type="RefSeq" id="XP_028151378.1"/>
    </source>
</evidence>
<organism evidence="2">
    <name type="scientific">Diabrotica virgifera virgifera</name>
    <name type="common">western corn rootworm</name>
    <dbReference type="NCBI Taxonomy" id="50390"/>
    <lineage>
        <taxon>Eukaryota</taxon>
        <taxon>Metazoa</taxon>
        <taxon>Ecdysozoa</taxon>
        <taxon>Arthropoda</taxon>
        <taxon>Hexapoda</taxon>
        <taxon>Insecta</taxon>
        <taxon>Pterygota</taxon>
        <taxon>Neoptera</taxon>
        <taxon>Endopterygota</taxon>
        <taxon>Coleoptera</taxon>
        <taxon>Polyphaga</taxon>
        <taxon>Cucujiformia</taxon>
        <taxon>Chrysomeloidea</taxon>
        <taxon>Chrysomelidae</taxon>
        <taxon>Galerucinae</taxon>
        <taxon>Diabroticina</taxon>
        <taxon>Diabroticites</taxon>
        <taxon>Diabrotica</taxon>
    </lineage>
</organism>
<reference evidence="2" key="1">
    <citation type="submission" date="2025-08" db="UniProtKB">
        <authorList>
            <consortium name="RefSeq"/>
        </authorList>
    </citation>
    <scope>IDENTIFICATION</scope>
    <source>
        <tissue evidence="2">Whole insect</tissue>
    </source>
</reference>
<feature type="domain" description="MULE transposase" evidence="1">
    <location>
        <begin position="188"/>
        <end position="292"/>
    </location>
</feature>
<accession>A0A6P7H0Y3</accession>
<dbReference type="AlphaFoldDB" id="A0A6P7H0Y3"/>